<proteinExistence type="predicted"/>
<protein>
    <submittedName>
        <fullName evidence="8">Jerky</fullName>
    </submittedName>
</protein>
<evidence type="ECO:0000259" key="6">
    <source>
        <dbReference type="PROSITE" id="PS50960"/>
    </source>
</evidence>
<sequence>MPKVTEKRRRKVLTLKQKLEICQRLEKNESRHSLMEEFGCSSSTIYDIKGQTAKLKTFFTKTEDAKGIAKRQTLRKPKLEELDRALFEWFKLKRSEGACISGPLMMEKAKEFHEKLGVEEKCVFSSGWLQRFKVRHGIRKLDLSGEQLSANVTKGMKLKSLSLQEKVKVLARMDAGASMRAICAEFDIKSSTFYLFNVLYIKMSAPSRKSVSSKKGMKLKSLSLQEKVKVLARMDAVLYIKMSAPSRKGVSSSKGMKLKSLSLQEKVKVLARMDAGASMCAICAEFDIKSSTFYPFIVIFAESLEVLVMALEALHEEAKPLGLEVSWLKTKVQVFGDLLDEAVQSVHTLHERRKALKQADVKTMFARAMKQRQAPVSVPGPSTTADPAVPGPSSVQDSVPDEPLSPLSDNPDDPDLEFSDQTA</sequence>
<dbReference type="PANTHER" id="PTHR19303:SF11">
    <property type="entry name" value="JERKY PROTEIN HOMOLOG"/>
    <property type="match status" value="1"/>
</dbReference>
<dbReference type="GO" id="GO:0005634">
    <property type="term" value="C:nucleus"/>
    <property type="evidence" value="ECO:0007669"/>
    <property type="project" value="UniProtKB-SubCell"/>
</dbReference>
<dbReference type="InterPro" id="IPR050863">
    <property type="entry name" value="CenT-Element_Derived"/>
</dbReference>
<keyword evidence="3 4" id="KW-0539">Nucleus</keyword>
<dbReference type="OrthoDB" id="29306at2759"/>
<evidence type="ECO:0000256" key="2">
    <source>
        <dbReference type="ARBA" id="ARBA00023125"/>
    </source>
</evidence>
<gene>
    <name evidence="8" type="primary">JRK_5</name>
    <name evidence="8" type="ORF">GWK47_007021</name>
</gene>
<dbReference type="Pfam" id="PF03221">
    <property type="entry name" value="HTH_Tnp_Tc5"/>
    <property type="match status" value="1"/>
</dbReference>
<keyword evidence="9" id="KW-1185">Reference proteome</keyword>
<dbReference type="InterPro" id="IPR007889">
    <property type="entry name" value="HTH_Psq"/>
</dbReference>
<dbReference type="SMART" id="SM00674">
    <property type="entry name" value="CENPB"/>
    <property type="match status" value="1"/>
</dbReference>
<feature type="DNA-binding region" description="H-T-H motif" evidence="4">
    <location>
        <begin position="31"/>
        <end position="51"/>
    </location>
</feature>
<organism evidence="8 9">
    <name type="scientific">Chionoecetes opilio</name>
    <name type="common">Atlantic snow crab</name>
    <name type="synonym">Cancer opilio</name>
    <dbReference type="NCBI Taxonomy" id="41210"/>
    <lineage>
        <taxon>Eukaryota</taxon>
        <taxon>Metazoa</taxon>
        <taxon>Ecdysozoa</taxon>
        <taxon>Arthropoda</taxon>
        <taxon>Crustacea</taxon>
        <taxon>Multicrustacea</taxon>
        <taxon>Malacostraca</taxon>
        <taxon>Eumalacostraca</taxon>
        <taxon>Eucarida</taxon>
        <taxon>Decapoda</taxon>
        <taxon>Pleocyemata</taxon>
        <taxon>Brachyura</taxon>
        <taxon>Eubrachyura</taxon>
        <taxon>Majoidea</taxon>
        <taxon>Majidae</taxon>
        <taxon>Chionoecetes</taxon>
    </lineage>
</organism>
<dbReference type="AlphaFoldDB" id="A0A8J4Y9E9"/>
<evidence type="ECO:0000256" key="1">
    <source>
        <dbReference type="ARBA" id="ARBA00004123"/>
    </source>
</evidence>
<evidence type="ECO:0000256" key="5">
    <source>
        <dbReference type="SAM" id="MobiDB-lite"/>
    </source>
</evidence>
<dbReference type="Gene3D" id="1.10.10.60">
    <property type="entry name" value="Homeodomain-like"/>
    <property type="match status" value="2"/>
</dbReference>
<dbReference type="PROSITE" id="PS50960">
    <property type="entry name" value="HTH_PSQ"/>
    <property type="match status" value="1"/>
</dbReference>
<dbReference type="Proteomes" id="UP000770661">
    <property type="component" value="Unassembled WGS sequence"/>
</dbReference>
<dbReference type="InterPro" id="IPR006600">
    <property type="entry name" value="HTH_CenpB_DNA-bd_dom"/>
</dbReference>
<evidence type="ECO:0000256" key="3">
    <source>
        <dbReference type="ARBA" id="ARBA00023242"/>
    </source>
</evidence>
<dbReference type="SUPFAM" id="SSF46689">
    <property type="entry name" value="Homeodomain-like"/>
    <property type="match status" value="2"/>
</dbReference>
<name>A0A8J4Y9E9_CHIOP</name>
<dbReference type="EMBL" id="JACEEZ010013560">
    <property type="protein sequence ID" value="KAG0720014.1"/>
    <property type="molecule type" value="Genomic_DNA"/>
</dbReference>
<feature type="domain" description="HTH CENPB-type" evidence="7">
    <location>
        <begin position="70"/>
        <end position="142"/>
    </location>
</feature>
<dbReference type="Pfam" id="PF04218">
    <property type="entry name" value="CENP-B_N"/>
    <property type="match status" value="1"/>
</dbReference>
<keyword evidence="2 4" id="KW-0238">DNA-binding</keyword>
<feature type="domain" description="HTH psq-type" evidence="6">
    <location>
        <begin position="1"/>
        <end position="55"/>
    </location>
</feature>
<evidence type="ECO:0000259" key="7">
    <source>
        <dbReference type="PROSITE" id="PS51253"/>
    </source>
</evidence>
<dbReference type="PROSITE" id="PS51253">
    <property type="entry name" value="HTH_CENPB"/>
    <property type="match status" value="1"/>
</dbReference>
<evidence type="ECO:0000313" key="9">
    <source>
        <dbReference type="Proteomes" id="UP000770661"/>
    </source>
</evidence>
<comment type="subcellular location">
    <subcellularLocation>
        <location evidence="1 4">Nucleus</location>
    </subcellularLocation>
</comment>
<dbReference type="PANTHER" id="PTHR19303">
    <property type="entry name" value="TRANSPOSON"/>
    <property type="match status" value="1"/>
</dbReference>
<reference evidence="8" key="1">
    <citation type="submission" date="2020-07" db="EMBL/GenBank/DDBJ databases">
        <title>The High-quality genome of the commercially important snow crab, Chionoecetes opilio.</title>
        <authorList>
            <person name="Jeong J.-H."/>
            <person name="Ryu S."/>
        </authorList>
    </citation>
    <scope>NUCLEOTIDE SEQUENCE</scope>
    <source>
        <strain evidence="8">MADBK_172401_WGS</strain>
        <tissue evidence="8">Digestive gland</tissue>
    </source>
</reference>
<dbReference type="InterPro" id="IPR009057">
    <property type="entry name" value="Homeodomain-like_sf"/>
</dbReference>
<evidence type="ECO:0000313" key="8">
    <source>
        <dbReference type="EMBL" id="KAG0720014.1"/>
    </source>
</evidence>
<feature type="compositionally biased region" description="Acidic residues" evidence="5">
    <location>
        <begin position="410"/>
        <end position="423"/>
    </location>
</feature>
<evidence type="ECO:0000256" key="4">
    <source>
        <dbReference type="PROSITE-ProRule" id="PRU00320"/>
    </source>
</evidence>
<dbReference type="GO" id="GO:0003677">
    <property type="term" value="F:DNA binding"/>
    <property type="evidence" value="ECO:0007669"/>
    <property type="project" value="UniProtKB-UniRule"/>
</dbReference>
<accession>A0A8J4Y9E9</accession>
<comment type="caution">
    <text evidence="8">The sequence shown here is derived from an EMBL/GenBank/DDBJ whole genome shotgun (WGS) entry which is preliminary data.</text>
</comment>
<feature type="region of interest" description="Disordered" evidence="5">
    <location>
        <begin position="371"/>
        <end position="423"/>
    </location>
</feature>